<dbReference type="AlphaFoldDB" id="A0A815DHN7"/>
<dbReference type="EMBL" id="CAJNOE010000640">
    <property type="protein sequence ID" value="CAF1297227.1"/>
    <property type="molecule type" value="Genomic_DNA"/>
</dbReference>
<feature type="compositionally biased region" description="Polar residues" evidence="4">
    <location>
        <begin position="773"/>
        <end position="783"/>
    </location>
</feature>
<dbReference type="GO" id="GO:0005794">
    <property type="term" value="C:Golgi apparatus"/>
    <property type="evidence" value="ECO:0007669"/>
    <property type="project" value="TreeGrafter"/>
</dbReference>
<dbReference type="GO" id="GO:0005829">
    <property type="term" value="C:cytosol"/>
    <property type="evidence" value="ECO:0007669"/>
    <property type="project" value="TreeGrafter"/>
</dbReference>
<evidence type="ECO:0000313" key="7">
    <source>
        <dbReference type="Proteomes" id="UP000663860"/>
    </source>
</evidence>
<feature type="coiled-coil region" evidence="3">
    <location>
        <begin position="34"/>
        <end position="240"/>
    </location>
</feature>
<evidence type="ECO:0000313" key="6">
    <source>
        <dbReference type="EMBL" id="CAF3586139.1"/>
    </source>
</evidence>
<protein>
    <recommendedName>
        <fullName evidence="8">Protein bicaudal D</fullName>
    </recommendedName>
</protein>
<evidence type="ECO:0000256" key="4">
    <source>
        <dbReference type="SAM" id="MobiDB-lite"/>
    </source>
</evidence>
<dbReference type="PANTHER" id="PTHR31233:SF6">
    <property type="entry name" value="PROTEIN BICAUDAL D"/>
    <property type="match status" value="1"/>
</dbReference>
<dbReference type="PANTHER" id="PTHR31233">
    <property type="entry name" value="BICAUDAL D FAMILY MEMBER"/>
    <property type="match status" value="1"/>
</dbReference>
<dbReference type="GO" id="GO:0072393">
    <property type="term" value="P:microtubule anchoring at microtubule organizing center"/>
    <property type="evidence" value="ECO:0007669"/>
    <property type="project" value="TreeGrafter"/>
</dbReference>
<feature type="region of interest" description="Disordered" evidence="4">
    <location>
        <begin position="260"/>
        <end position="293"/>
    </location>
</feature>
<evidence type="ECO:0000256" key="2">
    <source>
        <dbReference type="ARBA" id="ARBA00023054"/>
    </source>
</evidence>
<dbReference type="InterPro" id="IPR018477">
    <property type="entry name" value="BICD"/>
</dbReference>
<dbReference type="Proteomes" id="UP000663860">
    <property type="component" value="Unassembled WGS sequence"/>
</dbReference>
<dbReference type="EMBL" id="CAJOBB010000151">
    <property type="protein sequence ID" value="CAF3586139.1"/>
    <property type="molecule type" value="Genomic_DNA"/>
</dbReference>
<feature type="compositionally biased region" description="Acidic residues" evidence="4">
    <location>
        <begin position="271"/>
        <end position="285"/>
    </location>
</feature>
<evidence type="ECO:0008006" key="8">
    <source>
        <dbReference type="Google" id="ProtNLM"/>
    </source>
</evidence>
<accession>A0A815DHN7</accession>
<gene>
    <name evidence="5" type="ORF">IZO911_LOCUS33853</name>
    <name evidence="6" type="ORF">KXQ929_LOCUS4379</name>
</gene>
<evidence type="ECO:0000256" key="3">
    <source>
        <dbReference type="SAM" id="Coils"/>
    </source>
</evidence>
<dbReference type="Proteomes" id="UP000663868">
    <property type="component" value="Unassembled WGS sequence"/>
</dbReference>
<comment type="similarity">
    <text evidence="1">Belongs to the BicD family.</text>
</comment>
<dbReference type="GO" id="GO:0034452">
    <property type="term" value="F:dynactin binding"/>
    <property type="evidence" value="ECO:0007669"/>
    <property type="project" value="TreeGrafter"/>
</dbReference>
<dbReference type="GO" id="GO:0070840">
    <property type="term" value="F:dynein complex binding"/>
    <property type="evidence" value="ECO:0007669"/>
    <property type="project" value="InterPro"/>
</dbReference>
<dbReference type="GO" id="GO:0070507">
    <property type="term" value="P:regulation of microtubule cytoskeleton organization"/>
    <property type="evidence" value="ECO:0007669"/>
    <property type="project" value="TreeGrafter"/>
</dbReference>
<evidence type="ECO:0000313" key="5">
    <source>
        <dbReference type="EMBL" id="CAF1297227.1"/>
    </source>
</evidence>
<dbReference type="GO" id="GO:0008093">
    <property type="term" value="F:cytoskeletal anchor activity"/>
    <property type="evidence" value="ECO:0007669"/>
    <property type="project" value="InterPro"/>
</dbReference>
<proteinExistence type="inferred from homology"/>
<sequence>MTSTEDDDPYAQIARLHSANLQAAEYGLALIDEKKNLEIQHIELENQHELLKLECEQLKSQLKTIQANKREETLKGETNEETLLHEQQTREEYLMKEITRHEHELRSLKHDNERLFTENEKISLNCQELTERIHELDELKVKLKYELKETKAQEQRLIDANTELEEDNVALQQQVQKLRENLIDFDGLKHENKQLQENIDDLNRSMKELESLKAIAESQLIELHNNLRDEREQKHIYKQQLDHRIQQESRRNLDTLRMTLNGHSGTHTDDDYIIEGDEDDIEDDDTSRVPSSTEYSDMLENDQQEQQPVGNLFSEIHGNEIRKLELECIQLSQTKSSLDNQLLIINEKTKILSHKVQHLIDIILPNKPNSSESNSDDTNNLLIIALDSIEQIDSIINKNLHLFNGDQDLLKKKSDEQEHFIIKLKQDNNTLMKQCNDSQTLFNKNFDYLMHLSEEFGTINKYIYNSIGLSVPTNDFETRKQQLLNSNNKIIDPSINQQILDILQEQVKQFRQSFDHVLTNVKQQPKEQLSTSETAISPNELPNDTKELQDQIIKLRSLLTTKREQIGTLRTVLKANKQTAEVALANLKSKYENEKLIVTETMSKLRNELKSLKEDAATFASLRAMFAARCDEYVTQLDELQRQVHAAEEEKKTLNSLLRMAIEQKLALTQKLEDLEMDNERVTTIVTTPKRTNNLNANLPSTMTTTPVSAGSPLGLLTTTSHNNHNMNNNNSSANNNNNNNNNSANQNTGNNVQTQEIRRGRFIPPRVRQHKAFTTTNSQAPPSSKWGH</sequence>
<dbReference type="Gene3D" id="6.10.250.2470">
    <property type="match status" value="1"/>
</dbReference>
<keyword evidence="2 3" id="KW-0175">Coiled coil</keyword>
<feature type="region of interest" description="Disordered" evidence="4">
    <location>
        <begin position="717"/>
        <end position="789"/>
    </location>
</feature>
<feature type="coiled-coil region" evidence="3">
    <location>
        <begin position="570"/>
        <end position="678"/>
    </location>
</feature>
<evidence type="ECO:0000256" key="1">
    <source>
        <dbReference type="ARBA" id="ARBA00010061"/>
    </source>
</evidence>
<dbReference type="Pfam" id="PF09730">
    <property type="entry name" value="BicD"/>
    <property type="match status" value="2"/>
</dbReference>
<feature type="compositionally biased region" description="Low complexity" evidence="4">
    <location>
        <begin position="718"/>
        <end position="752"/>
    </location>
</feature>
<organism evidence="5 7">
    <name type="scientific">Adineta steineri</name>
    <dbReference type="NCBI Taxonomy" id="433720"/>
    <lineage>
        <taxon>Eukaryota</taxon>
        <taxon>Metazoa</taxon>
        <taxon>Spiralia</taxon>
        <taxon>Gnathifera</taxon>
        <taxon>Rotifera</taxon>
        <taxon>Eurotatoria</taxon>
        <taxon>Bdelloidea</taxon>
        <taxon>Adinetida</taxon>
        <taxon>Adinetidae</taxon>
        <taxon>Adineta</taxon>
    </lineage>
</organism>
<comment type="caution">
    <text evidence="5">The sequence shown here is derived from an EMBL/GenBank/DDBJ whole genome shotgun (WGS) entry which is preliminary data.</text>
</comment>
<reference evidence="5" key="1">
    <citation type="submission" date="2021-02" db="EMBL/GenBank/DDBJ databases">
        <authorList>
            <person name="Nowell W R."/>
        </authorList>
    </citation>
    <scope>NUCLEOTIDE SEQUENCE</scope>
</reference>
<name>A0A815DHN7_9BILA</name>